<feature type="transmembrane region" description="Helical" evidence="5">
    <location>
        <begin position="346"/>
        <end position="364"/>
    </location>
</feature>
<comment type="caution">
    <text evidence="7">The sequence shown here is derived from an EMBL/GenBank/DDBJ whole genome shotgun (WGS) entry which is preliminary data.</text>
</comment>
<dbReference type="PANTHER" id="PTHR23507">
    <property type="entry name" value="ZGC:174356"/>
    <property type="match status" value="1"/>
</dbReference>
<proteinExistence type="predicted"/>
<feature type="transmembrane region" description="Helical" evidence="5">
    <location>
        <begin position="403"/>
        <end position="426"/>
    </location>
</feature>
<evidence type="ECO:0000313" key="7">
    <source>
        <dbReference type="EMBL" id="KAJ5719578.1"/>
    </source>
</evidence>
<keyword evidence="3 5" id="KW-1133">Transmembrane helix</keyword>
<evidence type="ECO:0000256" key="5">
    <source>
        <dbReference type="SAM" id="Phobius"/>
    </source>
</evidence>
<evidence type="ECO:0000259" key="6">
    <source>
        <dbReference type="PROSITE" id="PS50850"/>
    </source>
</evidence>
<comment type="subcellular location">
    <subcellularLocation>
        <location evidence="1">Membrane</location>
        <topology evidence="1">Multi-pass membrane protein</topology>
    </subcellularLocation>
</comment>
<dbReference type="Proteomes" id="UP001215712">
    <property type="component" value="Unassembled WGS sequence"/>
</dbReference>
<dbReference type="InterPro" id="IPR011701">
    <property type="entry name" value="MFS"/>
</dbReference>
<dbReference type="Gene3D" id="1.20.1250.20">
    <property type="entry name" value="MFS general substrate transporter like domains"/>
    <property type="match status" value="1"/>
</dbReference>
<evidence type="ECO:0000256" key="4">
    <source>
        <dbReference type="ARBA" id="ARBA00023136"/>
    </source>
</evidence>
<dbReference type="PROSITE" id="PS50850">
    <property type="entry name" value="MFS"/>
    <property type="match status" value="1"/>
</dbReference>
<feature type="transmembrane region" description="Helical" evidence="5">
    <location>
        <begin position="260"/>
        <end position="284"/>
    </location>
</feature>
<dbReference type="InterPro" id="IPR020846">
    <property type="entry name" value="MFS_dom"/>
</dbReference>
<feature type="transmembrane region" description="Helical" evidence="5">
    <location>
        <begin position="79"/>
        <end position="99"/>
    </location>
</feature>
<dbReference type="GO" id="GO:0016020">
    <property type="term" value="C:membrane"/>
    <property type="evidence" value="ECO:0007669"/>
    <property type="project" value="UniProtKB-SubCell"/>
</dbReference>
<feature type="transmembrane region" description="Helical" evidence="5">
    <location>
        <begin position="106"/>
        <end position="131"/>
    </location>
</feature>
<feature type="transmembrane region" description="Helical" evidence="5">
    <location>
        <begin position="438"/>
        <end position="458"/>
    </location>
</feature>
<sequence length="468" mass="50325">MLDETLPLLAAQQKPKSRWSSVYWLCTVVFFLAASGSILNVPLTQLVENNICSRYYHESDLAERNCKAIEGSLSHWEPLSLVEAVVGLFVAFPFGALADRIGRKPILVLAVIGSSLAVVWELAIVAFPRLINVQTILAGPMLTVLGGGSTVMLANLYTIASDLVDQPDRASAFFLMALSRLVAASLGPAISSKLMQSYTPWIAALTSLFINLLSLVPLLFVPETLSTAKNTEPIDHDVMDSEQSEPGSFGYYISRSFKSLLASFSSLKSYSLVIVLSTFLPVAAEIMETSQFMAQYISKRFGWSLAKAGYLLTLRGVINLFVLLLLLPLLSKILLRYYNATTKDLILARGSFAFAGIGVFLMAAPQIGVLIGGLAVHSLGSGLAPLCRSLATSYVAQEDTSKLNTVIGIVEMAGSLFAGPVLAWSFDLGMRMGGLGLGLPYFGLAGSFALCLVGLCFVRTSPSDDFIE</sequence>
<evidence type="ECO:0000313" key="8">
    <source>
        <dbReference type="Proteomes" id="UP001215712"/>
    </source>
</evidence>
<dbReference type="PANTHER" id="PTHR23507:SF1">
    <property type="entry name" value="FI18259P1-RELATED"/>
    <property type="match status" value="1"/>
</dbReference>
<feature type="transmembrane region" description="Helical" evidence="5">
    <location>
        <begin position="202"/>
        <end position="221"/>
    </location>
</feature>
<gene>
    <name evidence="7" type="ORF">N7493_007156</name>
</gene>
<feature type="transmembrane region" description="Helical" evidence="5">
    <location>
        <begin position="308"/>
        <end position="334"/>
    </location>
</feature>
<dbReference type="InterPro" id="IPR036259">
    <property type="entry name" value="MFS_trans_sf"/>
</dbReference>
<protein>
    <recommendedName>
        <fullName evidence="6">Major facilitator superfamily (MFS) profile domain-containing protein</fullName>
    </recommendedName>
</protein>
<feature type="domain" description="Major facilitator superfamily (MFS) profile" evidence="6">
    <location>
        <begin position="29"/>
        <end position="464"/>
    </location>
</feature>
<dbReference type="AlphaFoldDB" id="A0AAD6HJI4"/>
<evidence type="ECO:0000256" key="1">
    <source>
        <dbReference type="ARBA" id="ARBA00004141"/>
    </source>
</evidence>
<name>A0AAD6HJI4_9EURO</name>
<accession>A0AAD6HJI4</accession>
<keyword evidence="8" id="KW-1185">Reference proteome</keyword>
<evidence type="ECO:0000256" key="3">
    <source>
        <dbReference type="ARBA" id="ARBA00022989"/>
    </source>
</evidence>
<feature type="transmembrane region" description="Helical" evidence="5">
    <location>
        <begin position="137"/>
        <end position="160"/>
    </location>
</feature>
<organism evidence="7 8">
    <name type="scientific">Penicillium malachiteum</name>
    <dbReference type="NCBI Taxonomy" id="1324776"/>
    <lineage>
        <taxon>Eukaryota</taxon>
        <taxon>Fungi</taxon>
        <taxon>Dikarya</taxon>
        <taxon>Ascomycota</taxon>
        <taxon>Pezizomycotina</taxon>
        <taxon>Eurotiomycetes</taxon>
        <taxon>Eurotiomycetidae</taxon>
        <taxon>Eurotiales</taxon>
        <taxon>Aspergillaceae</taxon>
        <taxon>Penicillium</taxon>
    </lineage>
</organism>
<dbReference type="EMBL" id="JAQJAN010000010">
    <property type="protein sequence ID" value="KAJ5719578.1"/>
    <property type="molecule type" value="Genomic_DNA"/>
</dbReference>
<dbReference type="Pfam" id="PF07690">
    <property type="entry name" value="MFS_1"/>
    <property type="match status" value="1"/>
</dbReference>
<reference evidence="7" key="1">
    <citation type="journal article" date="2023" name="IMA Fungus">
        <title>Comparative genomic study of the Penicillium genus elucidates a diverse pangenome and 15 lateral gene transfer events.</title>
        <authorList>
            <person name="Petersen C."/>
            <person name="Sorensen T."/>
            <person name="Nielsen M.R."/>
            <person name="Sondergaard T.E."/>
            <person name="Sorensen J.L."/>
            <person name="Fitzpatrick D.A."/>
            <person name="Frisvad J.C."/>
            <person name="Nielsen K.L."/>
        </authorList>
    </citation>
    <scope>NUCLEOTIDE SEQUENCE</scope>
    <source>
        <strain evidence="7">IBT 17514</strain>
    </source>
</reference>
<reference evidence="7" key="2">
    <citation type="submission" date="2023-01" db="EMBL/GenBank/DDBJ databases">
        <authorList>
            <person name="Petersen C."/>
        </authorList>
    </citation>
    <scope>NUCLEOTIDE SEQUENCE</scope>
    <source>
        <strain evidence="7">IBT 17514</strain>
    </source>
</reference>
<dbReference type="GO" id="GO:0022857">
    <property type="term" value="F:transmembrane transporter activity"/>
    <property type="evidence" value="ECO:0007669"/>
    <property type="project" value="InterPro"/>
</dbReference>
<keyword evidence="2 5" id="KW-0812">Transmembrane</keyword>
<dbReference type="SUPFAM" id="SSF103473">
    <property type="entry name" value="MFS general substrate transporter"/>
    <property type="match status" value="1"/>
</dbReference>
<feature type="transmembrane region" description="Helical" evidence="5">
    <location>
        <begin position="172"/>
        <end position="190"/>
    </location>
</feature>
<feature type="transmembrane region" description="Helical" evidence="5">
    <location>
        <begin position="370"/>
        <end position="391"/>
    </location>
</feature>
<feature type="transmembrane region" description="Helical" evidence="5">
    <location>
        <begin position="21"/>
        <end position="39"/>
    </location>
</feature>
<evidence type="ECO:0000256" key="2">
    <source>
        <dbReference type="ARBA" id="ARBA00022692"/>
    </source>
</evidence>
<keyword evidence="4 5" id="KW-0472">Membrane</keyword>